<sequence length="351" mass="38094">MTQPPRRKKTARFVEIAAQAGVSVATVDRVLNERGSVSAQARAKVVAAARELAVPRLLPDTRHGLIHLDILLPDNQSPFFRRLRQALQAALPMLDRRVVVHQQTLGEKDEAGMVRALRPRPYPRQGLIVAAPDTPAVQQALQAAIQRGEQVALVVSNVAGLPQARYVGIDNHAAGRTAGWLLGRLCPQAGRVLLLSSRPDYRGHLERASGCAEVLAQRFPHLQCDQVATATHDDADRCYAAVSHAFKQGRPIAGIYNSGAGSPGIEAALRRYAIHDKVCWVTHELSDDHRHYLQQGLLDVVIDQDPDGQAIKALQHVLAALEVLPPGGESGAAEFRLYLAENMSASPYLSA</sequence>
<accession>A0A318J8P9</accession>
<evidence type="ECO:0000256" key="1">
    <source>
        <dbReference type="ARBA" id="ARBA00023015"/>
    </source>
</evidence>
<dbReference type="PROSITE" id="PS50932">
    <property type="entry name" value="HTH_LACI_2"/>
    <property type="match status" value="1"/>
</dbReference>
<dbReference type="RefSeq" id="WP_059285649.1">
    <property type="nucleotide sequence ID" value="NZ_LNQU01000034.1"/>
</dbReference>
<keyword evidence="1" id="KW-0805">Transcription regulation</keyword>
<dbReference type="InterPro" id="IPR028082">
    <property type="entry name" value="Peripla_BP_I"/>
</dbReference>
<gene>
    <name evidence="5" type="ORF">DFR38_11237</name>
</gene>
<protein>
    <submittedName>
        <fullName evidence="5">LacI family transcriptional regulator</fullName>
    </submittedName>
</protein>
<dbReference type="PANTHER" id="PTHR30146:SF152">
    <property type="entry name" value="TRANSCRIPTIONAL REGULATORY PROTEIN"/>
    <property type="match status" value="1"/>
</dbReference>
<feature type="domain" description="HTH lacI-type" evidence="4">
    <location>
        <begin position="15"/>
        <end position="52"/>
    </location>
</feature>
<dbReference type="Pfam" id="PF00356">
    <property type="entry name" value="LacI"/>
    <property type="match status" value="1"/>
</dbReference>
<dbReference type="AlphaFoldDB" id="A0A318J8P9"/>
<reference evidence="5 6" key="1">
    <citation type="submission" date="2018-05" db="EMBL/GenBank/DDBJ databases">
        <title>Genomic Encyclopedia of Type Strains, Phase IV (KMG-IV): sequencing the most valuable type-strain genomes for metagenomic binning, comparative biology and taxonomic classification.</title>
        <authorList>
            <person name="Goeker M."/>
        </authorList>
    </citation>
    <scope>NUCLEOTIDE SEQUENCE [LARGE SCALE GENOMIC DNA]</scope>
    <source>
        <strain evidence="5 6">DSM 25134</strain>
    </source>
</reference>
<dbReference type="CDD" id="cd01392">
    <property type="entry name" value="HTH_LacI"/>
    <property type="match status" value="1"/>
</dbReference>
<comment type="caution">
    <text evidence="5">The sequence shown here is derived from an EMBL/GenBank/DDBJ whole genome shotgun (WGS) entry which is preliminary data.</text>
</comment>
<dbReference type="OrthoDB" id="9805774at2"/>
<dbReference type="SMART" id="SM00354">
    <property type="entry name" value="HTH_LACI"/>
    <property type="match status" value="1"/>
</dbReference>
<dbReference type="InterPro" id="IPR010982">
    <property type="entry name" value="Lambda_DNA-bd_dom_sf"/>
</dbReference>
<keyword evidence="6" id="KW-1185">Reference proteome</keyword>
<dbReference type="CDD" id="cd06307">
    <property type="entry name" value="PBP1_sugar_binding"/>
    <property type="match status" value="1"/>
</dbReference>
<evidence type="ECO:0000313" key="5">
    <source>
        <dbReference type="EMBL" id="PXX44618.1"/>
    </source>
</evidence>
<evidence type="ECO:0000259" key="4">
    <source>
        <dbReference type="PROSITE" id="PS50932"/>
    </source>
</evidence>
<dbReference type="EMBL" id="QJKC01000012">
    <property type="protein sequence ID" value="PXX44618.1"/>
    <property type="molecule type" value="Genomic_DNA"/>
</dbReference>
<dbReference type="InterPro" id="IPR000843">
    <property type="entry name" value="HTH_LacI"/>
</dbReference>
<dbReference type="SUPFAM" id="SSF53822">
    <property type="entry name" value="Periplasmic binding protein-like I"/>
    <property type="match status" value="1"/>
</dbReference>
<dbReference type="Gene3D" id="3.40.50.2300">
    <property type="match status" value="2"/>
</dbReference>
<keyword evidence="3" id="KW-0804">Transcription</keyword>
<proteinExistence type="predicted"/>
<keyword evidence="2" id="KW-0238">DNA-binding</keyword>
<organism evidence="5 6">
    <name type="scientific">Aquitalea magnusonii</name>
    <dbReference type="NCBI Taxonomy" id="332411"/>
    <lineage>
        <taxon>Bacteria</taxon>
        <taxon>Pseudomonadati</taxon>
        <taxon>Pseudomonadota</taxon>
        <taxon>Betaproteobacteria</taxon>
        <taxon>Neisseriales</taxon>
        <taxon>Chromobacteriaceae</taxon>
        <taxon>Aquitalea</taxon>
    </lineage>
</organism>
<dbReference type="InterPro" id="IPR025997">
    <property type="entry name" value="SBP_2_dom"/>
</dbReference>
<evidence type="ECO:0000313" key="6">
    <source>
        <dbReference type="Proteomes" id="UP000248395"/>
    </source>
</evidence>
<evidence type="ECO:0000256" key="2">
    <source>
        <dbReference type="ARBA" id="ARBA00023125"/>
    </source>
</evidence>
<dbReference type="Gene3D" id="1.10.260.40">
    <property type="entry name" value="lambda repressor-like DNA-binding domains"/>
    <property type="match status" value="1"/>
</dbReference>
<dbReference type="SUPFAM" id="SSF47413">
    <property type="entry name" value="lambda repressor-like DNA-binding domains"/>
    <property type="match status" value="1"/>
</dbReference>
<dbReference type="Proteomes" id="UP000248395">
    <property type="component" value="Unassembled WGS sequence"/>
</dbReference>
<name>A0A318J8P9_9NEIS</name>
<evidence type="ECO:0000256" key="3">
    <source>
        <dbReference type="ARBA" id="ARBA00023163"/>
    </source>
</evidence>
<dbReference type="Pfam" id="PF13407">
    <property type="entry name" value="Peripla_BP_4"/>
    <property type="match status" value="1"/>
</dbReference>
<dbReference type="GO" id="GO:0000976">
    <property type="term" value="F:transcription cis-regulatory region binding"/>
    <property type="evidence" value="ECO:0007669"/>
    <property type="project" value="TreeGrafter"/>
</dbReference>
<dbReference type="GO" id="GO:0003700">
    <property type="term" value="F:DNA-binding transcription factor activity"/>
    <property type="evidence" value="ECO:0007669"/>
    <property type="project" value="TreeGrafter"/>
</dbReference>
<dbReference type="PANTHER" id="PTHR30146">
    <property type="entry name" value="LACI-RELATED TRANSCRIPTIONAL REPRESSOR"/>
    <property type="match status" value="1"/>
</dbReference>